<evidence type="ECO:0000313" key="7">
    <source>
        <dbReference type="Proteomes" id="UP000018731"/>
    </source>
</evidence>
<feature type="binding site" evidence="4">
    <location>
        <position position="128"/>
    </location>
    <ligand>
        <name>(6R)-10-formyltetrahydrofolate</name>
        <dbReference type="ChEBI" id="CHEBI:195366"/>
    </ligand>
</feature>
<dbReference type="GO" id="GO:0006189">
    <property type="term" value="P:'de novo' IMP biosynthetic process"/>
    <property type="evidence" value="ECO:0007669"/>
    <property type="project" value="UniProtKB-UniRule"/>
</dbReference>
<dbReference type="NCBIfam" id="TIGR00639">
    <property type="entry name" value="PurN"/>
    <property type="match status" value="1"/>
</dbReference>
<feature type="site" description="Raises pKa of active site His" evidence="4">
    <location>
        <position position="166"/>
    </location>
</feature>
<dbReference type="AlphaFoldDB" id="V8C9R3"/>
<comment type="caution">
    <text evidence="6">The sequence shown here is derived from an EMBL/GenBank/DDBJ whole genome shotgun (WGS) entry which is preliminary data.</text>
</comment>
<keyword evidence="3 4" id="KW-0658">Purine biosynthesis</keyword>
<gene>
    <name evidence="4" type="primary">purN</name>
    <name evidence="6" type="ORF">HMPREF2086_00846</name>
</gene>
<comment type="pathway">
    <text evidence="1 4">Purine metabolism; IMP biosynthesis via de novo pathway; N(2)-formyl-N(1)-(5-phospho-D-ribosyl)glycinamide from N(1)-(5-phospho-D-ribosyl)glycinamide (10-formyl THF route): step 1/1.</text>
</comment>
<reference evidence="6 7" key="1">
    <citation type="journal article" date="2014" name="Genome Announc.">
        <title>Draft genome sequences of six enterohepatic helicobacter species isolated from humans and one from rhesus macaques.</title>
        <authorList>
            <person name="Shen Z."/>
            <person name="Sheh A."/>
            <person name="Young S.K."/>
            <person name="Abouelliel A."/>
            <person name="Ward D.V."/>
            <person name="Earl A.M."/>
            <person name="Fox J.G."/>
        </authorList>
    </citation>
    <scope>NUCLEOTIDE SEQUENCE [LARGE SCALE GENOMIC DNA]</scope>
    <source>
        <strain evidence="6 7">MIT 99-5501</strain>
    </source>
</reference>
<dbReference type="HOGENOM" id="CLU_038395_1_3_7"/>
<proteinExistence type="inferred from homology"/>
<evidence type="ECO:0000259" key="5">
    <source>
        <dbReference type="Pfam" id="PF00551"/>
    </source>
</evidence>
<feature type="domain" description="Formyl transferase N-terminal" evidence="5">
    <location>
        <begin position="17"/>
        <end position="203"/>
    </location>
</feature>
<dbReference type="GO" id="GO:0004644">
    <property type="term" value="F:phosphoribosylglycinamide formyltransferase activity"/>
    <property type="evidence" value="ECO:0007669"/>
    <property type="project" value="UniProtKB-UniRule"/>
</dbReference>
<dbReference type="Pfam" id="PF00551">
    <property type="entry name" value="Formyl_trans_N"/>
    <property type="match status" value="1"/>
</dbReference>
<evidence type="ECO:0000256" key="2">
    <source>
        <dbReference type="ARBA" id="ARBA00022679"/>
    </source>
</evidence>
<feature type="binding site" evidence="4">
    <location>
        <begin position="113"/>
        <end position="116"/>
    </location>
    <ligand>
        <name>(6R)-10-formyltetrahydrofolate</name>
        <dbReference type="ChEBI" id="CHEBI:195366"/>
    </ligand>
</feature>
<dbReference type="RefSeq" id="WP_023927570.1">
    <property type="nucleotide sequence ID" value="NZ_KI669454.1"/>
</dbReference>
<dbReference type="eggNOG" id="COG0299">
    <property type="taxonomic scope" value="Bacteria"/>
</dbReference>
<keyword evidence="7" id="KW-1185">Reference proteome</keyword>
<protein>
    <recommendedName>
        <fullName evidence="4">Phosphoribosylglycinamide formyltransferase</fullName>
        <ecNumber evidence="4">2.1.2.2</ecNumber>
    </recommendedName>
    <alternativeName>
        <fullName evidence="4">5'-phosphoribosylglycinamide transformylase</fullName>
    </alternativeName>
    <alternativeName>
        <fullName evidence="4">GAR transformylase</fullName>
        <shortName evidence="4">GART</shortName>
    </alternativeName>
</protein>
<dbReference type="InterPro" id="IPR036477">
    <property type="entry name" value="Formyl_transf_N_sf"/>
</dbReference>
<evidence type="ECO:0000256" key="3">
    <source>
        <dbReference type="ARBA" id="ARBA00022755"/>
    </source>
</evidence>
<dbReference type="InterPro" id="IPR004607">
    <property type="entry name" value="GART"/>
</dbReference>
<accession>V8C9R3</accession>
<dbReference type="InterPro" id="IPR002376">
    <property type="entry name" value="Formyl_transf_N"/>
</dbReference>
<organism evidence="6 7">
    <name type="scientific">Helicobacter macacae MIT 99-5501</name>
    <dbReference type="NCBI Taxonomy" id="1357400"/>
    <lineage>
        <taxon>Bacteria</taxon>
        <taxon>Pseudomonadati</taxon>
        <taxon>Campylobacterota</taxon>
        <taxon>Epsilonproteobacteria</taxon>
        <taxon>Campylobacterales</taxon>
        <taxon>Helicobacteraceae</taxon>
        <taxon>Helicobacter</taxon>
    </lineage>
</organism>
<dbReference type="PATRIC" id="fig|1357400.3.peg.1167"/>
<dbReference type="EC" id="2.1.2.2" evidence="4"/>
<dbReference type="Gene3D" id="3.40.50.170">
    <property type="entry name" value="Formyl transferase, N-terminal domain"/>
    <property type="match status" value="1"/>
</dbReference>
<comment type="function">
    <text evidence="4">Catalyzes the transfer of a formyl group from 10-formyltetrahydrofolate to 5-phospho-ribosyl-glycinamide (GAR), producing 5-phospho-ribosyl-N-formylglycinamide (FGAR) and tetrahydrofolate.</text>
</comment>
<evidence type="ECO:0000256" key="1">
    <source>
        <dbReference type="ARBA" id="ARBA00005054"/>
    </source>
</evidence>
<dbReference type="GO" id="GO:0005829">
    <property type="term" value="C:cytosol"/>
    <property type="evidence" value="ECO:0007669"/>
    <property type="project" value="TreeGrafter"/>
</dbReference>
<comment type="similarity">
    <text evidence="4">Belongs to the GART family.</text>
</comment>
<dbReference type="EMBL" id="AZJI01000004">
    <property type="protein sequence ID" value="ETD24099.1"/>
    <property type="molecule type" value="Genomic_DNA"/>
</dbReference>
<dbReference type="UniPathway" id="UPA00074">
    <property type="reaction ID" value="UER00126"/>
</dbReference>
<dbReference type="PANTHER" id="PTHR43369:SF2">
    <property type="entry name" value="PHOSPHORIBOSYLGLYCINAMIDE FORMYLTRANSFERASE"/>
    <property type="match status" value="1"/>
</dbReference>
<evidence type="ECO:0000313" key="6">
    <source>
        <dbReference type="EMBL" id="ETD24099.1"/>
    </source>
</evidence>
<dbReference type="SUPFAM" id="SSF53328">
    <property type="entry name" value="Formyltransferase"/>
    <property type="match status" value="1"/>
</dbReference>
<dbReference type="PANTHER" id="PTHR43369">
    <property type="entry name" value="PHOSPHORIBOSYLGLYCINAMIDE FORMYLTRANSFERASE"/>
    <property type="match status" value="1"/>
</dbReference>
<feature type="binding site" evidence="4">
    <location>
        <begin position="26"/>
        <end position="28"/>
    </location>
    <ligand>
        <name>N(1)-(5-phospho-beta-D-ribosyl)glycinamide</name>
        <dbReference type="ChEBI" id="CHEBI:143788"/>
    </ligand>
</feature>
<keyword evidence="2 4" id="KW-0808">Transferase</keyword>
<dbReference type="STRING" id="1357400.HMPREF2086_00846"/>
<evidence type="ECO:0000256" key="4">
    <source>
        <dbReference type="HAMAP-Rule" id="MF_01930"/>
    </source>
</evidence>
<feature type="binding site" evidence="4">
    <location>
        <position position="88"/>
    </location>
    <ligand>
        <name>(6R)-10-formyltetrahydrofolate</name>
        <dbReference type="ChEBI" id="CHEBI:195366"/>
    </ligand>
</feature>
<dbReference type="HAMAP" id="MF_01930">
    <property type="entry name" value="PurN"/>
    <property type="match status" value="1"/>
</dbReference>
<name>V8C9R3_9HELI</name>
<dbReference type="Proteomes" id="UP000018731">
    <property type="component" value="Unassembled WGS sequence"/>
</dbReference>
<comment type="catalytic activity">
    <reaction evidence="4">
        <text>N(1)-(5-phospho-beta-D-ribosyl)glycinamide + (6R)-10-formyltetrahydrofolate = N(2)-formyl-N(1)-(5-phospho-beta-D-ribosyl)glycinamide + (6S)-5,6,7,8-tetrahydrofolate + H(+)</text>
        <dbReference type="Rhea" id="RHEA:15053"/>
        <dbReference type="ChEBI" id="CHEBI:15378"/>
        <dbReference type="ChEBI" id="CHEBI:57453"/>
        <dbReference type="ChEBI" id="CHEBI:143788"/>
        <dbReference type="ChEBI" id="CHEBI:147286"/>
        <dbReference type="ChEBI" id="CHEBI:195366"/>
        <dbReference type="EC" id="2.1.2.2"/>
    </reaction>
</comment>
<dbReference type="CDD" id="cd08645">
    <property type="entry name" value="FMT_core_GART"/>
    <property type="match status" value="1"/>
</dbReference>
<dbReference type="OrthoDB" id="9806170at2"/>
<feature type="active site" description="Proton donor" evidence="4">
    <location>
        <position position="130"/>
    </location>
</feature>
<sequence length="211" mass="23867">MKKIHKDSSADLARNINIALLFSGNGSNLENIVRYFRQDSIKSELESLKIQANFTLAICNKKEAFGITRCQNLGLECEILSHKDFATRLEFDRALLDILHKKEIDLVILAGFMRILGEEIVSKIHAINIHPSFLPLHKGANAIKDSYFSSEDFGGVSVHWVSKELDSGEIILQERLPKIKGESMEDFEKRIHALEYTIYPKAIISALKAIK</sequence>